<sequence length="461" mass="49105">MSEVNRRDLLAGVAAFTGFATVGLLPGTAAAATRQRPGAVRPPTLTTGDRAVVGRIDIRRAMRHLKVLSDEIGFRIAGTESEHRAARYIAGQLRRLGYDVELQPFPVPDKALAEIRAKGERLWQTAASAQGATGLADGAVLDVGKVVEVPGGARGKLVLFDRVAGKETDQAKAAEAAGAKAALIANVRTDTYPERKAATFTPNLAGTVAIPVLGLAEYHGERIRAGAKRLSVEVTLHSKLTSYNVLAERKASLGNDGNNDGDSDANKAVIVSAHYDTVPGSPGANDDGSGAVLCLELARVLRNLPTRQAIRICLWGSEELGLVGSRHYVKQLDDEGVKQITGVFQNDMVGTSHPAAETYWLLSLDGSDNTTTVAVKDAARRLGHLDQVRGPTARGSSDHESFSERGIAAGNYSWRGNDAPSQLEPVYHTPEDRIVQNVSVERLRASIELIGCAAYDVARRT</sequence>
<dbReference type="InterPro" id="IPR006311">
    <property type="entry name" value="TAT_signal"/>
</dbReference>
<dbReference type="InterPro" id="IPR045175">
    <property type="entry name" value="M28_fam"/>
</dbReference>
<evidence type="ECO:0000259" key="1">
    <source>
        <dbReference type="Pfam" id="PF02225"/>
    </source>
</evidence>
<dbReference type="EMBL" id="BAABAS010000021">
    <property type="protein sequence ID" value="GAA4239847.1"/>
    <property type="molecule type" value="Genomic_DNA"/>
</dbReference>
<dbReference type="PANTHER" id="PTHR12147:SF26">
    <property type="entry name" value="PEPTIDASE M28 DOMAIN-CONTAINING PROTEIN"/>
    <property type="match status" value="1"/>
</dbReference>
<dbReference type="Pfam" id="PF04389">
    <property type="entry name" value="Peptidase_M28"/>
    <property type="match status" value="1"/>
</dbReference>
<proteinExistence type="predicted"/>
<evidence type="ECO:0000313" key="3">
    <source>
        <dbReference type="EMBL" id="GAA4239847.1"/>
    </source>
</evidence>
<protein>
    <submittedName>
        <fullName evidence="3">M28 family metallopeptidase</fullName>
    </submittedName>
</protein>
<dbReference type="Pfam" id="PF02225">
    <property type="entry name" value="PA"/>
    <property type="match status" value="1"/>
</dbReference>
<accession>A0ABP8CIS4</accession>
<gene>
    <name evidence="3" type="ORF">GCM10022254_62200</name>
</gene>
<dbReference type="Gene3D" id="3.50.30.30">
    <property type="match status" value="1"/>
</dbReference>
<evidence type="ECO:0000259" key="2">
    <source>
        <dbReference type="Pfam" id="PF04389"/>
    </source>
</evidence>
<dbReference type="Proteomes" id="UP001501710">
    <property type="component" value="Unassembled WGS sequence"/>
</dbReference>
<dbReference type="InterPro" id="IPR007484">
    <property type="entry name" value="Peptidase_M28"/>
</dbReference>
<dbReference type="PROSITE" id="PS51318">
    <property type="entry name" value="TAT"/>
    <property type="match status" value="1"/>
</dbReference>
<keyword evidence="4" id="KW-1185">Reference proteome</keyword>
<feature type="domain" description="PA" evidence="1">
    <location>
        <begin position="153"/>
        <end position="223"/>
    </location>
</feature>
<dbReference type="RefSeq" id="WP_344904140.1">
    <property type="nucleotide sequence ID" value="NZ_BAABAS010000021.1"/>
</dbReference>
<dbReference type="SUPFAM" id="SSF53187">
    <property type="entry name" value="Zn-dependent exopeptidases"/>
    <property type="match status" value="1"/>
</dbReference>
<evidence type="ECO:0000313" key="4">
    <source>
        <dbReference type="Proteomes" id="UP001501710"/>
    </source>
</evidence>
<feature type="domain" description="Peptidase M28" evidence="2">
    <location>
        <begin position="263"/>
        <end position="445"/>
    </location>
</feature>
<organism evidence="3 4">
    <name type="scientific">Actinomadura meridiana</name>
    <dbReference type="NCBI Taxonomy" id="559626"/>
    <lineage>
        <taxon>Bacteria</taxon>
        <taxon>Bacillati</taxon>
        <taxon>Actinomycetota</taxon>
        <taxon>Actinomycetes</taxon>
        <taxon>Streptosporangiales</taxon>
        <taxon>Thermomonosporaceae</taxon>
        <taxon>Actinomadura</taxon>
    </lineage>
</organism>
<dbReference type="Gene3D" id="3.40.630.10">
    <property type="entry name" value="Zn peptidases"/>
    <property type="match status" value="1"/>
</dbReference>
<comment type="caution">
    <text evidence="3">The sequence shown here is derived from an EMBL/GenBank/DDBJ whole genome shotgun (WGS) entry which is preliminary data.</text>
</comment>
<dbReference type="InterPro" id="IPR003137">
    <property type="entry name" value="PA_domain"/>
</dbReference>
<dbReference type="PANTHER" id="PTHR12147">
    <property type="entry name" value="METALLOPEPTIDASE M28 FAMILY MEMBER"/>
    <property type="match status" value="1"/>
</dbReference>
<name>A0ABP8CIS4_9ACTN</name>
<reference evidence="4" key="1">
    <citation type="journal article" date="2019" name="Int. J. Syst. Evol. Microbiol.">
        <title>The Global Catalogue of Microorganisms (GCM) 10K type strain sequencing project: providing services to taxonomists for standard genome sequencing and annotation.</title>
        <authorList>
            <consortium name="The Broad Institute Genomics Platform"/>
            <consortium name="The Broad Institute Genome Sequencing Center for Infectious Disease"/>
            <person name="Wu L."/>
            <person name="Ma J."/>
        </authorList>
    </citation>
    <scope>NUCLEOTIDE SEQUENCE [LARGE SCALE GENOMIC DNA]</scope>
    <source>
        <strain evidence="4">JCM 17440</strain>
    </source>
</reference>